<name>A0A8J2SFS8_9STRA</name>
<gene>
    <name evidence="2" type="ORF">PECAL_3P11400</name>
</gene>
<organism evidence="2 3">
    <name type="scientific">Pelagomonas calceolata</name>
    <dbReference type="NCBI Taxonomy" id="35677"/>
    <lineage>
        <taxon>Eukaryota</taxon>
        <taxon>Sar</taxon>
        <taxon>Stramenopiles</taxon>
        <taxon>Ochrophyta</taxon>
        <taxon>Pelagophyceae</taxon>
        <taxon>Pelagomonadales</taxon>
        <taxon>Pelagomonadaceae</taxon>
        <taxon>Pelagomonas</taxon>
    </lineage>
</organism>
<sequence>MPRRRQKKEGSPASPPRGRSQARTPDSSPRRRGAAPSPKTRALAFLATPPPVSMPPRPALALAYEDAAARELALDVAYESDETSEDPRLLPAIATEIEAYDDPKQISPGYSTSEGEDEACRLGCGDLSPYSTSEDEDHAAPLRGRGPLPSYRPSKLTRRSKALGARRRGKTVAFASEPLSVAILTPVSAVKPQRVAFSPVAPAEVLELSSVEVLPPRRWRRGPLFVLAVVLGALFANGLKTTTPATVSTMVRPRPTPLTRSLTTPLRPAATRLARVPVATPFPEPAADAVPLVVLAAATGAVAATGAPPAVRLVAAAAPRAARVLVTALR</sequence>
<keyword evidence="3" id="KW-1185">Reference proteome</keyword>
<reference evidence="2" key="1">
    <citation type="submission" date="2021-11" db="EMBL/GenBank/DDBJ databases">
        <authorList>
            <consortium name="Genoscope - CEA"/>
            <person name="William W."/>
        </authorList>
    </citation>
    <scope>NUCLEOTIDE SEQUENCE</scope>
</reference>
<protein>
    <submittedName>
        <fullName evidence="2">Uncharacterized protein</fullName>
    </submittedName>
</protein>
<proteinExistence type="predicted"/>
<evidence type="ECO:0000256" key="1">
    <source>
        <dbReference type="SAM" id="MobiDB-lite"/>
    </source>
</evidence>
<evidence type="ECO:0000313" key="3">
    <source>
        <dbReference type="Proteomes" id="UP000789595"/>
    </source>
</evidence>
<dbReference type="Proteomes" id="UP000789595">
    <property type="component" value="Unassembled WGS sequence"/>
</dbReference>
<feature type="region of interest" description="Disordered" evidence="1">
    <location>
        <begin position="101"/>
        <end position="163"/>
    </location>
</feature>
<evidence type="ECO:0000313" key="2">
    <source>
        <dbReference type="EMBL" id="CAH0371210.1"/>
    </source>
</evidence>
<accession>A0A8J2SFS8</accession>
<feature type="region of interest" description="Disordered" evidence="1">
    <location>
        <begin position="1"/>
        <end position="57"/>
    </location>
</feature>
<feature type="compositionally biased region" description="Pro residues" evidence="1">
    <location>
        <begin position="48"/>
        <end position="57"/>
    </location>
</feature>
<comment type="caution">
    <text evidence="2">The sequence shown here is derived from an EMBL/GenBank/DDBJ whole genome shotgun (WGS) entry which is preliminary data.</text>
</comment>
<dbReference type="AlphaFoldDB" id="A0A8J2SFS8"/>
<dbReference type="EMBL" id="CAKKNE010000003">
    <property type="protein sequence ID" value="CAH0371210.1"/>
    <property type="molecule type" value="Genomic_DNA"/>
</dbReference>